<reference evidence="1 2" key="1">
    <citation type="submission" date="2017-03" db="EMBL/GenBank/DDBJ databases">
        <authorList>
            <person name="Afonso C.L."/>
            <person name="Miller P.J."/>
            <person name="Scott M.A."/>
            <person name="Spackman E."/>
            <person name="Goraichik I."/>
            <person name="Dimitrov K.M."/>
            <person name="Suarez D.L."/>
            <person name="Swayne D.E."/>
        </authorList>
    </citation>
    <scope>NUCLEOTIDE SEQUENCE [LARGE SCALE GENOMIC DNA]</scope>
    <source>
        <strain evidence="1 2">DNF00076</strain>
    </source>
</reference>
<organism evidence="1 2">
    <name type="scientific">Hoylesella timonensis</name>
    <dbReference type="NCBI Taxonomy" id="386414"/>
    <lineage>
        <taxon>Bacteria</taxon>
        <taxon>Pseudomonadati</taxon>
        <taxon>Bacteroidota</taxon>
        <taxon>Bacteroidia</taxon>
        <taxon>Bacteroidales</taxon>
        <taxon>Prevotellaceae</taxon>
        <taxon>Hoylesella</taxon>
    </lineage>
</organism>
<sequence>MSLFKKASELEEKKAISVLIYGQPGAGKSTLGVSAPGPVVVFDFDGGIRRVNMAHRAEVITVEVNEWSEVGQALADPEMAMFNTIVIDTAGKMLSFMDKDIISKSRDKNPIRSLTLNEYGIRKSMFNSFVQQVLAMGKNLVFIAHEREEKDGDIKKIRPEIGGSSAGDLIKELDLVGYLQLIGTERVISFTPCERFYAKNACNLPSVFKVPIILDANGNMAKDAKGRVIRNTFLSDIVNTYTMSQAERTKRLQHYDDLKSDVELRIADVADADTANKAKEDFDEMEEVFDIRLYANQLLYEKCVKLGLKWSRSDGKYESAKEK</sequence>
<evidence type="ECO:0000313" key="1">
    <source>
        <dbReference type="EMBL" id="PNP96452.1"/>
    </source>
</evidence>
<evidence type="ECO:0000313" key="2">
    <source>
        <dbReference type="Proteomes" id="UP000236634"/>
    </source>
</evidence>
<comment type="caution">
    <text evidence="1">The sequence shown here is derived from an EMBL/GenBank/DDBJ whole genome shotgun (WGS) entry which is preliminary data.</text>
</comment>
<dbReference type="GO" id="GO:0003677">
    <property type="term" value="F:DNA binding"/>
    <property type="evidence" value="ECO:0007669"/>
    <property type="project" value="UniProtKB-KW"/>
</dbReference>
<dbReference type="InterPro" id="IPR027417">
    <property type="entry name" value="P-loop_NTPase"/>
</dbReference>
<name>A0A2K0XPI9_9BACT</name>
<dbReference type="Proteomes" id="UP000236634">
    <property type="component" value="Unassembled WGS sequence"/>
</dbReference>
<dbReference type="SUPFAM" id="SSF52540">
    <property type="entry name" value="P-loop containing nucleoside triphosphate hydrolases"/>
    <property type="match status" value="1"/>
</dbReference>
<dbReference type="Pfam" id="PF13479">
    <property type="entry name" value="AAA_24"/>
    <property type="match status" value="1"/>
</dbReference>
<proteinExistence type="predicted"/>
<accession>A0A2K0XPI9</accession>
<gene>
    <name evidence="1" type="ORF">BFS16_00775</name>
</gene>
<protein>
    <submittedName>
        <fullName evidence="1">DNA-binding protein</fullName>
    </submittedName>
</protein>
<dbReference type="EMBL" id="NBAX01000001">
    <property type="protein sequence ID" value="PNP96452.1"/>
    <property type="molecule type" value="Genomic_DNA"/>
</dbReference>
<dbReference type="AlphaFoldDB" id="A0A2K0XPI9"/>
<dbReference type="RefSeq" id="WP_103002404.1">
    <property type="nucleotide sequence ID" value="NZ_NBAX01000001.1"/>
</dbReference>
<keyword evidence="1" id="KW-0238">DNA-binding</keyword>